<keyword evidence="4" id="KW-0804">Transcription</keyword>
<evidence type="ECO:0000313" key="10">
    <source>
        <dbReference type="Proteomes" id="UP001596122"/>
    </source>
</evidence>
<dbReference type="InterPro" id="IPR014322">
    <property type="entry name" value="RNA_pol_sigma-B/F/G"/>
</dbReference>
<dbReference type="NCBIfam" id="TIGR02937">
    <property type="entry name" value="sigma70-ECF"/>
    <property type="match status" value="1"/>
</dbReference>
<dbReference type="InterPro" id="IPR013325">
    <property type="entry name" value="RNA_pol_sigma_r2"/>
</dbReference>
<reference evidence="10" key="1">
    <citation type="journal article" date="2019" name="Int. J. Syst. Evol. Microbiol.">
        <title>The Global Catalogue of Microorganisms (GCM) 10K type strain sequencing project: providing services to taxonomists for standard genome sequencing and annotation.</title>
        <authorList>
            <consortium name="The Broad Institute Genomics Platform"/>
            <consortium name="The Broad Institute Genome Sequencing Center for Infectious Disease"/>
            <person name="Wu L."/>
            <person name="Ma J."/>
        </authorList>
    </citation>
    <scope>NUCLEOTIDE SEQUENCE [LARGE SCALE GENOMIC DNA]</scope>
    <source>
        <strain evidence="10">CCUG 43114</strain>
    </source>
</reference>
<dbReference type="RefSeq" id="WP_340269541.1">
    <property type="nucleotide sequence ID" value="NZ_JBBEOG010000004.1"/>
</dbReference>
<dbReference type="Pfam" id="PF04539">
    <property type="entry name" value="Sigma70_r3"/>
    <property type="match status" value="1"/>
</dbReference>
<evidence type="ECO:0000259" key="6">
    <source>
        <dbReference type="Pfam" id="PF04539"/>
    </source>
</evidence>
<name>A0ABW0GS05_9MICO</name>
<feature type="domain" description="RNA polymerase sigma-70 region 3" evidence="6">
    <location>
        <begin position="133"/>
        <end position="200"/>
    </location>
</feature>
<gene>
    <name evidence="9" type="ORF">ACFPJ6_12500</name>
</gene>
<dbReference type="SUPFAM" id="SSF88946">
    <property type="entry name" value="Sigma2 domain of RNA polymerase sigma factors"/>
    <property type="match status" value="1"/>
</dbReference>
<dbReference type="InterPro" id="IPR007624">
    <property type="entry name" value="RNA_pol_sigma70_r3"/>
</dbReference>
<dbReference type="NCBIfam" id="TIGR02980">
    <property type="entry name" value="SigBFG"/>
    <property type="match status" value="1"/>
</dbReference>
<evidence type="ECO:0000256" key="1">
    <source>
        <dbReference type="ARBA" id="ARBA00023015"/>
    </source>
</evidence>
<sequence length="280" mass="30921">MTAATQDRTHDRARERSEERAAARAEVEARTHELFERIARCECEEQRRLLQEEVVLLNLPSARALAMRYRDRGVPVDDLVQVASLGLVKAAQGYDAERGTDFMAYAAPTVTGEVKRYFRDTGWAVRPPRRVQELRAQVATATQRLAADLGRSATVAEVAAELGVGQEDVVEALVSGNGYTTASLDAPPGDDPGTTWADTVSDGEPEQSRVADRVALERLLARLPARDRHILSLRFFAERTQSEIGEQIGVTQMQVSRLLSRALARLRAEMEHENQETGAG</sequence>
<dbReference type="Proteomes" id="UP001596122">
    <property type="component" value="Unassembled WGS sequence"/>
</dbReference>
<dbReference type="InterPro" id="IPR007630">
    <property type="entry name" value="RNA_pol_sigma70_r4"/>
</dbReference>
<dbReference type="PRINTS" id="PR00046">
    <property type="entry name" value="SIGMA70FCT"/>
</dbReference>
<dbReference type="InterPro" id="IPR013324">
    <property type="entry name" value="RNA_pol_sigma_r3/r4-like"/>
</dbReference>
<accession>A0ABW0GS05</accession>
<evidence type="ECO:0000313" key="9">
    <source>
        <dbReference type="EMBL" id="MFC5381611.1"/>
    </source>
</evidence>
<dbReference type="PANTHER" id="PTHR30385">
    <property type="entry name" value="SIGMA FACTOR F FLAGELLAR"/>
    <property type="match status" value="1"/>
</dbReference>
<comment type="caution">
    <text evidence="9">The sequence shown here is derived from an EMBL/GenBank/DDBJ whole genome shotgun (WGS) entry which is preliminary data.</text>
</comment>
<evidence type="ECO:0000256" key="4">
    <source>
        <dbReference type="ARBA" id="ARBA00023163"/>
    </source>
</evidence>
<dbReference type="InterPro" id="IPR007627">
    <property type="entry name" value="RNA_pol_sigma70_r2"/>
</dbReference>
<dbReference type="CDD" id="cd06171">
    <property type="entry name" value="Sigma70_r4"/>
    <property type="match status" value="1"/>
</dbReference>
<feature type="region of interest" description="Disordered" evidence="5">
    <location>
        <begin position="1"/>
        <end position="25"/>
    </location>
</feature>
<feature type="domain" description="RNA polymerase sigma-70 region 2" evidence="7">
    <location>
        <begin position="57"/>
        <end position="123"/>
    </location>
</feature>
<evidence type="ECO:0000256" key="2">
    <source>
        <dbReference type="ARBA" id="ARBA00023082"/>
    </source>
</evidence>
<feature type="compositionally biased region" description="Basic and acidic residues" evidence="5">
    <location>
        <begin position="7"/>
        <end position="25"/>
    </location>
</feature>
<dbReference type="InterPro" id="IPR014284">
    <property type="entry name" value="RNA_pol_sigma-70_dom"/>
</dbReference>
<organism evidence="9 10">
    <name type="scientific">Aquipuribacter nitratireducens</name>
    <dbReference type="NCBI Taxonomy" id="650104"/>
    <lineage>
        <taxon>Bacteria</taxon>
        <taxon>Bacillati</taxon>
        <taxon>Actinomycetota</taxon>
        <taxon>Actinomycetes</taxon>
        <taxon>Micrococcales</taxon>
        <taxon>Intrasporangiaceae</taxon>
        <taxon>Aquipuribacter</taxon>
    </lineage>
</organism>
<proteinExistence type="predicted"/>
<dbReference type="Pfam" id="PF04545">
    <property type="entry name" value="Sigma70_r4"/>
    <property type="match status" value="1"/>
</dbReference>
<dbReference type="InterPro" id="IPR036388">
    <property type="entry name" value="WH-like_DNA-bd_sf"/>
</dbReference>
<keyword evidence="2" id="KW-0731">Sigma factor</keyword>
<dbReference type="SUPFAM" id="SSF88659">
    <property type="entry name" value="Sigma3 and sigma4 domains of RNA polymerase sigma factors"/>
    <property type="match status" value="2"/>
</dbReference>
<protein>
    <submittedName>
        <fullName evidence="9">SigB/SigF/SigG family RNA polymerase sigma factor</fullName>
    </submittedName>
</protein>
<evidence type="ECO:0000256" key="5">
    <source>
        <dbReference type="SAM" id="MobiDB-lite"/>
    </source>
</evidence>
<evidence type="ECO:0000259" key="7">
    <source>
        <dbReference type="Pfam" id="PF04542"/>
    </source>
</evidence>
<dbReference type="EMBL" id="JBHSLD010000009">
    <property type="protein sequence ID" value="MFC5381611.1"/>
    <property type="molecule type" value="Genomic_DNA"/>
</dbReference>
<dbReference type="Pfam" id="PF04542">
    <property type="entry name" value="Sigma70_r2"/>
    <property type="match status" value="1"/>
</dbReference>
<keyword evidence="1" id="KW-0805">Transcription regulation</keyword>
<keyword evidence="3" id="KW-0238">DNA-binding</keyword>
<dbReference type="PANTHER" id="PTHR30385:SF4">
    <property type="entry name" value="RNA POLYMERASE SIGMA-E FACTOR"/>
    <property type="match status" value="1"/>
</dbReference>
<evidence type="ECO:0000256" key="3">
    <source>
        <dbReference type="ARBA" id="ARBA00023125"/>
    </source>
</evidence>
<dbReference type="Gene3D" id="1.20.120.1810">
    <property type="match status" value="1"/>
</dbReference>
<keyword evidence="10" id="KW-1185">Reference proteome</keyword>
<feature type="domain" description="RNA polymerase sigma-70 region 4" evidence="8">
    <location>
        <begin position="219"/>
        <end position="268"/>
    </location>
</feature>
<evidence type="ECO:0000259" key="8">
    <source>
        <dbReference type="Pfam" id="PF04545"/>
    </source>
</evidence>
<dbReference type="InterPro" id="IPR000943">
    <property type="entry name" value="RNA_pol_sigma70"/>
</dbReference>
<dbReference type="Gene3D" id="1.10.10.10">
    <property type="entry name" value="Winged helix-like DNA-binding domain superfamily/Winged helix DNA-binding domain"/>
    <property type="match status" value="2"/>
</dbReference>